<accession>A0ABN8AYE8</accession>
<reference evidence="1" key="1">
    <citation type="submission" date="2021-12" db="EMBL/GenBank/DDBJ databases">
        <authorList>
            <person name="King R."/>
        </authorList>
    </citation>
    <scope>NUCLEOTIDE SEQUENCE</scope>
</reference>
<evidence type="ECO:0000313" key="1">
    <source>
        <dbReference type="EMBL" id="CAH0400102.1"/>
    </source>
</evidence>
<protein>
    <submittedName>
        <fullName evidence="1">Uncharacterized protein</fullName>
    </submittedName>
</protein>
<organism evidence="1 2">
    <name type="scientific">Chilo suppressalis</name>
    <name type="common">Asiatic rice borer moth</name>
    <dbReference type="NCBI Taxonomy" id="168631"/>
    <lineage>
        <taxon>Eukaryota</taxon>
        <taxon>Metazoa</taxon>
        <taxon>Ecdysozoa</taxon>
        <taxon>Arthropoda</taxon>
        <taxon>Hexapoda</taxon>
        <taxon>Insecta</taxon>
        <taxon>Pterygota</taxon>
        <taxon>Neoptera</taxon>
        <taxon>Endopterygota</taxon>
        <taxon>Lepidoptera</taxon>
        <taxon>Glossata</taxon>
        <taxon>Ditrysia</taxon>
        <taxon>Pyraloidea</taxon>
        <taxon>Crambidae</taxon>
        <taxon>Crambinae</taxon>
        <taxon>Chilo</taxon>
    </lineage>
</organism>
<dbReference type="Proteomes" id="UP001153292">
    <property type="component" value="Chromosome 16"/>
</dbReference>
<evidence type="ECO:0000313" key="2">
    <source>
        <dbReference type="Proteomes" id="UP001153292"/>
    </source>
</evidence>
<sequence length="196" mass="22896">MKEECKLCSASGWADQVQPTDFSISSLMRPAAHPAAAGQVEPRHDAVFLSAYLFKLGDYPLYTLHDYYASYGKCRKHYREKNGRQGKCERDGNNDNYTEIKEECGKITEGQRKIKEMLSENRKGLKNEERLIEALYEKRTRNPHVAHVVLRVAPEIWQQLTEAGSLQLRYKYVKKPTPHHYVWRYGQHFKYSTPTR</sequence>
<dbReference type="EMBL" id="OU963909">
    <property type="protein sequence ID" value="CAH0400102.1"/>
    <property type="molecule type" value="Genomic_DNA"/>
</dbReference>
<keyword evidence="2" id="KW-1185">Reference proteome</keyword>
<gene>
    <name evidence="1" type="ORF">CHILSU_LOCUS3284</name>
</gene>
<name>A0ABN8AYE8_CHISP</name>
<proteinExistence type="predicted"/>